<dbReference type="RefSeq" id="WP_180287645.1">
    <property type="nucleotide sequence ID" value="NZ_JABFFR010000014.1"/>
</dbReference>
<proteinExistence type="predicted"/>
<protein>
    <submittedName>
        <fullName evidence="1">Uncharacterized protein</fullName>
    </submittedName>
</protein>
<gene>
    <name evidence="1" type="ORF">HND93_18350</name>
</gene>
<comment type="caution">
    <text evidence="1">The sequence shown here is derived from an EMBL/GenBank/DDBJ whole genome shotgun (WGS) entry which is preliminary data.</text>
</comment>
<name>A0ABX2TF80_9PROT</name>
<accession>A0ABX2TF80</accession>
<evidence type="ECO:0000313" key="1">
    <source>
        <dbReference type="EMBL" id="NYZ21679.1"/>
    </source>
</evidence>
<dbReference type="EMBL" id="JABFDB010000013">
    <property type="protein sequence ID" value="NYZ21679.1"/>
    <property type="molecule type" value="Genomic_DNA"/>
</dbReference>
<keyword evidence="2" id="KW-1185">Reference proteome</keyword>
<dbReference type="Proteomes" id="UP000584642">
    <property type="component" value="Unassembled WGS sequence"/>
</dbReference>
<evidence type="ECO:0000313" key="2">
    <source>
        <dbReference type="Proteomes" id="UP000584642"/>
    </source>
</evidence>
<organism evidence="1 2">
    <name type="scientific">Azospirillum oleiclasticum</name>
    <dbReference type="NCBI Taxonomy" id="2735135"/>
    <lineage>
        <taxon>Bacteria</taxon>
        <taxon>Pseudomonadati</taxon>
        <taxon>Pseudomonadota</taxon>
        <taxon>Alphaproteobacteria</taxon>
        <taxon>Rhodospirillales</taxon>
        <taxon>Azospirillaceae</taxon>
        <taxon>Azospirillum</taxon>
    </lineage>
</organism>
<reference evidence="1 2" key="1">
    <citation type="submission" date="2020-05" db="EMBL/GenBank/DDBJ databases">
        <title>Azospirillum oleiclasticum sp. nov, a nitrogen-fixing and heavy crude oil-emulsifying bacterium isolated from the crude oil of Yumen Oilfield.</title>
        <authorList>
            <person name="Wu D."/>
            <person name="Cai M."/>
            <person name="Zhang X."/>
        </authorList>
    </citation>
    <scope>NUCLEOTIDE SEQUENCE [LARGE SCALE GENOMIC DNA]</scope>
    <source>
        <strain evidence="1 2">ROY-1-1-2</strain>
    </source>
</reference>
<sequence>MNHITPTVDLDLAPEEIARAERMADAYAEAFPRLVPGSRVIGQRWEAWPNDAVFRVVTIAVPAALREDAARLVAINRDVRRHVYANGVAYSPYVVHQFETVGDGA</sequence>